<dbReference type="Pfam" id="PF18759">
    <property type="entry name" value="Plavaka"/>
    <property type="match status" value="1"/>
</dbReference>
<dbReference type="Proteomes" id="UP001175228">
    <property type="component" value="Unassembled WGS sequence"/>
</dbReference>
<evidence type="ECO:0000313" key="3">
    <source>
        <dbReference type="Proteomes" id="UP001175228"/>
    </source>
</evidence>
<sequence>MDDIYPDFDINIKECSVDDDIDGPPYIEIDDQASSSPDHDEAPANSHQTTIEEVPDEGDPPTNDQYISPCPEELQAGTPVGCGIPDFEKIQERLIKEGSEWGQFANEDEWELAEWLLHNIGQMQAEAFLKLPIVSPSLFLIFAQTQEQIKPSYGNWKSFMRKIDELLTQTPEWKCDIMKVTGDKIDCNGKLAVEELELWHCDPVECVKELLGNPTDEPRNSCRQKTQHLNSNGTNQIYDKMWTGNWWWDTQVCSSLTRQVKCQSDAIFMCRKKLLIGATIAALILSSDKTQLTQFHGDKSAWPLYLTLGNIDKATRSHVTVLIGYLPVAKLECFKDDTHSIAGHCLFHYCMAW</sequence>
<proteinExistence type="predicted"/>
<gene>
    <name evidence="2" type="ORF">EDD18DRAFT_1080142</name>
</gene>
<comment type="caution">
    <text evidence="2">The sequence shown here is derived from an EMBL/GenBank/DDBJ whole genome shotgun (WGS) entry which is preliminary data.</text>
</comment>
<reference evidence="2" key="1">
    <citation type="submission" date="2023-06" db="EMBL/GenBank/DDBJ databases">
        <authorList>
            <consortium name="Lawrence Berkeley National Laboratory"/>
            <person name="Ahrendt S."/>
            <person name="Sahu N."/>
            <person name="Indic B."/>
            <person name="Wong-Bajracharya J."/>
            <person name="Merenyi Z."/>
            <person name="Ke H.-M."/>
            <person name="Monk M."/>
            <person name="Kocsube S."/>
            <person name="Drula E."/>
            <person name="Lipzen A."/>
            <person name="Balint B."/>
            <person name="Henrissat B."/>
            <person name="Andreopoulos B."/>
            <person name="Martin F.M."/>
            <person name="Harder C.B."/>
            <person name="Rigling D."/>
            <person name="Ford K.L."/>
            <person name="Foster G.D."/>
            <person name="Pangilinan J."/>
            <person name="Papanicolaou A."/>
            <person name="Barry K."/>
            <person name="LaButti K."/>
            <person name="Viragh M."/>
            <person name="Koriabine M."/>
            <person name="Yan M."/>
            <person name="Riley R."/>
            <person name="Champramary S."/>
            <person name="Plett K.L."/>
            <person name="Tsai I.J."/>
            <person name="Slot J."/>
            <person name="Sipos G."/>
            <person name="Plett J."/>
            <person name="Nagy L.G."/>
            <person name="Grigoriev I.V."/>
        </authorList>
    </citation>
    <scope>NUCLEOTIDE SEQUENCE</scope>
    <source>
        <strain evidence="2">HWK02</strain>
    </source>
</reference>
<keyword evidence="3" id="KW-1185">Reference proteome</keyword>
<dbReference type="AlphaFoldDB" id="A0AA39PX31"/>
<name>A0AA39PX31_9AGAR</name>
<evidence type="ECO:0000313" key="2">
    <source>
        <dbReference type="EMBL" id="KAK0492160.1"/>
    </source>
</evidence>
<dbReference type="EMBL" id="JAUEPU010000031">
    <property type="protein sequence ID" value="KAK0492160.1"/>
    <property type="molecule type" value="Genomic_DNA"/>
</dbReference>
<accession>A0AA39PX31</accession>
<protein>
    <submittedName>
        <fullName evidence="2">Uncharacterized protein</fullName>
    </submittedName>
</protein>
<feature type="region of interest" description="Disordered" evidence="1">
    <location>
        <begin position="15"/>
        <end position="68"/>
    </location>
</feature>
<evidence type="ECO:0000256" key="1">
    <source>
        <dbReference type="SAM" id="MobiDB-lite"/>
    </source>
</evidence>
<organism evidence="2 3">
    <name type="scientific">Armillaria luteobubalina</name>
    <dbReference type="NCBI Taxonomy" id="153913"/>
    <lineage>
        <taxon>Eukaryota</taxon>
        <taxon>Fungi</taxon>
        <taxon>Dikarya</taxon>
        <taxon>Basidiomycota</taxon>
        <taxon>Agaricomycotina</taxon>
        <taxon>Agaricomycetes</taxon>
        <taxon>Agaricomycetidae</taxon>
        <taxon>Agaricales</taxon>
        <taxon>Marasmiineae</taxon>
        <taxon>Physalacriaceae</taxon>
        <taxon>Armillaria</taxon>
    </lineage>
</organism>
<dbReference type="InterPro" id="IPR041078">
    <property type="entry name" value="Plavaka"/>
</dbReference>